<evidence type="ECO:0000313" key="1">
    <source>
        <dbReference type="EMBL" id="GCA63931.1"/>
    </source>
</evidence>
<protein>
    <submittedName>
        <fullName evidence="1">Uncharacterized protein</fullName>
    </submittedName>
</protein>
<dbReference type="EMBL" id="BDIP01005571">
    <property type="protein sequence ID" value="GCA63931.1"/>
    <property type="molecule type" value="Genomic_DNA"/>
</dbReference>
<gene>
    <name evidence="1" type="ORF">KIPB_012526</name>
</gene>
<proteinExistence type="predicted"/>
<comment type="caution">
    <text evidence="1">The sequence shown here is derived from an EMBL/GenBank/DDBJ whole genome shotgun (WGS) entry which is preliminary data.</text>
</comment>
<dbReference type="Proteomes" id="UP000265618">
    <property type="component" value="Unassembled WGS sequence"/>
</dbReference>
<accession>A0A391NR52</accession>
<organism evidence="1 2">
    <name type="scientific">Kipferlia bialata</name>
    <dbReference type="NCBI Taxonomy" id="797122"/>
    <lineage>
        <taxon>Eukaryota</taxon>
        <taxon>Metamonada</taxon>
        <taxon>Carpediemonas-like organisms</taxon>
        <taxon>Kipferlia</taxon>
    </lineage>
</organism>
<keyword evidence="2" id="KW-1185">Reference proteome</keyword>
<sequence length="14" mass="1512">MRGIAIAGMVLNHE</sequence>
<evidence type="ECO:0000313" key="2">
    <source>
        <dbReference type="Proteomes" id="UP000265618"/>
    </source>
</evidence>
<name>A0A391NR52_9EUKA</name>
<feature type="non-terminal residue" evidence="1">
    <location>
        <position position="14"/>
    </location>
</feature>
<reference evidence="1 2" key="1">
    <citation type="journal article" date="2018" name="PLoS ONE">
        <title>The draft genome of Kipferlia bialata reveals reductive genome evolution in fornicate parasites.</title>
        <authorList>
            <person name="Tanifuji G."/>
            <person name="Takabayashi S."/>
            <person name="Kume K."/>
            <person name="Takagi M."/>
            <person name="Nakayama T."/>
            <person name="Kamikawa R."/>
            <person name="Inagaki Y."/>
            <person name="Hashimoto T."/>
        </authorList>
    </citation>
    <scope>NUCLEOTIDE SEQUENCE [LARGE SCALE GENOMIC DNA]</scope>
    <source>
        <strain evidence="1">NY0173</strain>
    </source>
</reference>